<dbReference type="AlphaFoldDB" id="A0A9Q4GH43"/>
<protein>
    <recommendedName>
        <fullName evidence="3">Restriction endonuclease</fullName>
    </recommendedName>
</protein>
<dbReference type="Gene3D" id="3.40.91.30">
    <property type="match status" value="1"/>
</dbReference>
<dbReference type="Proteomes" id="UP001149411">
    <property type="component" value="Unassembled WGS sequence"/>
</dbReference>
<sequence>MTGQSVENLFENRLAKCFEMLGFEVDNLGQGRGRRPDGIAKNEKDRYAIIYDAKSTEDSFSLNTAQERKFQDYINREVPKLRRQGFQNVYFAVISSEFDGEAKEVIKSLKIDTDIQEVLLMEAEALLKILEKDLRDVEFDLGSGYDRAGFQDILTESGILDTGKVQEELGV</sequence>
<evidence type="ECO:0008006" key="3">
    <source>
        <dbReference type="Google" id="ProtNLM"/>
    </source>
</evidence>
<keyword evidence="2" id="KW-1185">Reference proteome</keyword>
<dbReference type="RefSeq" id="WP_266088396.1">
    <property type="nucleotide sequence ID" value="NZ_RKLV01000012.1"/>
</dbReference>
<dbReference type="EMBL" id="RKLV01000012">
    <property type="protein sequence ID" value="MCX2819799.1"/>
    <property type="molecule type" value="Genomic_DNA"/>
</dbReference>
<dbReference type="GO" id="GO:0009036">
    <property type="term" value="F:type II site-specific deoxyribonuclease activity"/>
    <property type="evidence" value="ECO:0007669"/>
    <property type="project" value="InterPro"/>
</dbReference>
<name>A0A9Q4GH43_9EURY</name>
<dbReference type="GO" id="GO:0009307">
    <property type="term" value="P:DNA restriction-modification system"/>
    <property type="evidence" value="ECO:0007669"/>
    <property type="project" value="InterPro"/>
</dbReference>
<dbReference type="InterPro" id="IPR011335">
    <property type="entry name" value="Restrct_endonuc-II-like"/>
</dbReference>
<evidence type="ECO:0000313" key="2">
    <source>
        <dbReference type="Proteomes" id="UP001149411"/>
    </source>
</evidence>
<proteinExistence type="predicted"/>
<reference evidence="1" key="1">
    <citation type="submission" date="2022-09" db="EMBL/GenBank/DDBJ databases">
        <title>Haloadaptaus new haloarchaeum isolated from saline soil.</title>
        <authorList>
            <person name="Duran-Viseras A."/>
            <person name="Sanchez-Porro C."/>
            <person name="Ventosa A."/>
        </authorList>
    </citation>
    <scope>NUCLEOTIDE SEQUENCE</scope>
    <source>
        <strain evidence="1">F3-133</strain>
    </source>
</reference>
<accession>A0A9Q4GH43</accession>
<gene>
    <name evidence="1" type="ORF">EGH25_10605</name>
</gene>
<organism evidence="1 2">
    <name type="scientific">Halorutilus salinus</name>
    <dbReference type="NCBI Taxonomy" id="2487751"/>
    <lineage>
        <taxon>Archaea</taxon>
        <taxon>Methanobacteriati</taxon>
        <taxon>Methanobacteriota</taxon>
        <taxon>Stenosarchaea group</taxon>
        <taxon>Halobacteria</taxon>
        <taxon>Halorutilales</taxon>
        <taxon>Halorutilaceae</taxon>
        <taxon>Halorutilus</taxon>
    </lineage>
</organism>
<comment type="caution">
    <text evidence="1">The sequence shown here is derived from an EMBL/GenBank/DDBJ whole genome shotgun (WGS) entry which is preliminary data.</text>
</comment>
<evidence type="ECO:0000313" key="1">
    <source>
        <dbReference type="EMBL" id="MCX2819799.1"/>
    </source>
</evidence>
<dbReference type="SUPFAM" id="SSF52980">
    <property type="entry name" value="Restriction endonuclease-like"/>
    <property type="match status" value="1"/>
</dbReference>